<sequence>MVNATENKKCVSAAVLGAVQQLTDVKGARGSRRSALVLAGGSTRRDGIEYVTQHPPPDEESSTAT</sequence>
<dbReference type="AlphaFoldDB" id="A0A2W1BDS4"/>
<accession>A0A2W1BDS4</accession>
<organism evidence="2 3">
    <name type="scientific">Helicoverpa armigera</name>
    <name type="common">Cotton bollworm</name>
    <name type="synonym">Heliothis armigera</name>
    <dbReference type="NCBI Taxonomy" id="29058"/>
    <lineage>
        <taxon>Eukaryota</taxon>
        <taxon>Metazoa</taxon>
        <taxon>Ecdysozoa</taxon>
        <taxon>Arthropoda</taxon>
        <taxon>Hexapoda</taxon>
        <taxon>Insecta</taxon>
        <taxon>Pterygota</taxon>
        <taxon>Neoptera</taxon>
        <taxon>Endopterygota</taxon>
        <taxon>Lepidoptera</taxon>
        <taxon>Glossata</taxon>
        <taxon>Ditrysia</taxon>
        <taxon>Noctuoidea</taxon>
        <taxon>Noctuidae</taxon>
        <taxon>Heliothinae</taxon>
        <taxon>Helicoverpa</taxon>
    </lineage>
</organism>
<feature type="non-terminal residue" evidence="2">
    <location>
        <position position="65"/>
    </location>
</feature>
<dbReference type="EMBL" id="KZ150111">
    <property type="protein sequence ID" value="PZC73359.1"/>
    <property type="molecule type" value="Genomic_DNA"/>
</dbReference>
<evidence type="ECO:0000313" key="2">
    <source>
        <dbReference type="EMBL" id="PZC73359.1"/>
    </source>
</evidence>
<feature type="region of interest" description="Disordered" evidence="1">
    <location>
        <begin position="29"/>
        <end position="65"/>
    </location>
</feature>
<dbReference type="Proteomes" id="UP000249218">
    <property type="component" value="Unassembled WGS sequence"/>
</dbReference>
<gene>
    <name evidence="2" type="primary">HaOG209679</name>
    <name evidence="2" type="ORF">B5X24_HaOG209679</name>
</gene>
<proteinExistence type="predicted"/>
<evidence type="ECO:0000256" key="1">
    <source>
        <dbReference type="SAM" id="MobiDB-lite"/>
    </source>
</evidence>
<reference evidence="2 3" key="1">
    <citation type="journal article" date="2017" name="BMC Biol.">
        <title>Genomic innovations, transcriptional plasticity and gene loss underlying the evolution and divergence of two highly polyphagous and invasive Helicoverpa pest species.</title>
        <authorList>
            <person name="Pearce S.L."/>
            <person name="Clarke D.F."/>
            <person name="East P.D."/>
            <person name="Elfekih S."/>
            <person name="Gordon K.H."/>
            <person name="Jermiin L.S."/>
            <person name="McGaughran A."/>
            <person name="Oakeshott J.G."/>
            <person name="Papanikolaou A."/>
            <person name="Perera O.P."/>
            <person name="Rane R.V."/>
            <person name="Richards S."/>
            <person name="Tay W.T."/>
            <person name="Walsh T.K."/>
            <person name="Anderson A."/>
            <person name="Anderson C.J."/>
            <person name="Asgari S."/>
            <person name="Board P.G."/>
            <person name="Bretschneider A."/>
            <person name="Campbell P.M."/>
            <person name="Chertemps T."/>
            <person name="Christeller J.T."/>
            <person name="Coppin C.W."/>
            <person name="Downes S.J."/>
            <person name="Duan G."/>
            <person name="Farnsworth C.A."/>
            <person name="Good R.T."/>
            <person name="Han L.B."/>
            <person name="Han Y.C."/>
            <person name="Hatje K."/>
            <person name="Horne I."/>
            <person name="Huang Y.P."/>
            <person name="Hughes D.S."/>
            <person name="Jacquin-Joly E."/>
            <person name="James W."/>
            <person name="Jhangiani S."/>
            <person name="Kollmar M."/>
            <person name="Kuwar S.S."/>
            <person name="Li S."/>
            <person name="Liu N.Y."/>
            <person name="Maibeche M.T."/>
            <person name="Miller J.R."/>
            <person name="Montagne N."/>
            <person name="Perry T."/>
            <person name="Qu J."/>
            <person name="Song S.V."/>
            <person name="Sutton G.G."/>
            <person name="Vogel H."/>
            <person name="Walenz B.P."/>
            <person name="Xu W."/>
            <person name="Zhang H.J."/>
            <person name="Zou Z."/>
            <person name="Batterham P."/>
            <person name="Edwards O.R."/>
            <person name="Feyereisen R."/>
            <person name="Gibbs R.A."/>
            <person name="Heckel D.G."/>
            <person name="McGrath A."/>
            <person name="Robin C."/>
            <person name="Scherer S.E."/>
            <person name="Worley K.C."/>
            <person name="Wu Y.D."/>
        </authorList>
    </citation>
    <scope>NUCLEOTIDE SEQUENCE [LARGE SCALE GENOMIC DNA]</scope>
    <source>
        <strain evidence="2">Harm_GR_Male_#8</strain>
        <tissue evidence="2">Whole organism</tissue>
    </source>
</reference>
<protein>
    <submittedName>
        <fullName evidence="2">Uncharacterized protein</fullName>
    </submittedName>
</protein>
<keyword evidence="3" id="KW-1185">Reference proteome</keyword>
<name>A0A2W1BDS4_HELAM</name>
<evidence type="ECO:0000313" key="3">
    <source>
        <dbReference type="Proteomes" id="UP000249218"/>
    </source>
</evidence>